<comment type="caution">
    <text evidence="1">The sequence shown here is derived from an EMBL/GenBank/DDBJ whole genome shotgun (WGS) entry which is preliminary data.</text>
</comment>
<reference evidence="1" key="1">
    <citation type="submission" date="2024-09" db="EMBL/GenBank/DDBJ databases">
        <title>Black Yeasts Isolated from many extreme environments.</title>
        <authorList>
            <person name="Coleine C."/>
            <person name="Stajich J.E."/>
            <person name="Selbmann L."/>
        </authorList>
    </citation>
    <scope>NUCLEOTIDE SEQUENCE</scope>
    <source>
        <strain evidence="1">CCFEE 5737</strain>
    </source>
</reference>
<dbReference type="Proteomes" id="UP001186974">
    <property type="component" value="Unassembled WGS sequence"/>
</dbReference>
<name>A0ACC3DBK0_9PEZI</name>
<evidence type="ECO:0000313" key="2">
    <source>
        <dbReference type="Proteomes" id="UP001186974"/>
    </source>
</evidence>
<keyword evidence="2" id="KW-1185">Reference proteome</keyword>
<sequence length="180" mass="21030">MPSNKERLYVALYARAGAAQMPGLEDTYHWALIVGPKTEVEDGRGMRYHAKERLVGPTRMEWYYEEQNIPLTSTQMLLARILIAKVEQRDRLERVLRDQGRMRQGEVGWNCVVWIREALEELWRDGKALGTRVVGWDRIRDAAMSYVKKKKDQHRYDGKGQFDMSKAATFDLIEEKETIP</sequence>
<dbReference type="EMBL" id="JAWDJW010006438">
    <property type="protein sequence ID" value="KAK3064734.1"/>
    <property type="molecule type" value="Genomic_DNA"/>
</dbReference>
<gene>
    <name evidence="1" type="ORF">LTS18_004471</name>
</gene>
<proteinExistence type="predicted"/>
<organism evidence="1 2">
    <name type="scientific">Coniosporium uncinatum</name>
    <dbReference type="NCBI Taxonomy" id="93489"/>
    <lineage>
        <taxon>Eukaryota</taxon>
        <taxon>Fungi</taxon>
        <taxon>Dikarya</taxon>
        <taxon>Ascomycota</taxon>
        <taxon>Pezizomycotina</taxon>
        <taxon>Dothideomycetes</taxon>
        <taxon>Dothideomycetes incertae sedis</taxon>
        <taxon>Coniosporium</taxon>
    </lineage>
</organism>
<evidence type="ECO:0000313" key="1">
    <source>
        <dbReference type="EMBL" id="KAK3064734.1"/>
    </source>
</evidence>
<protein>
    <submittedName>
        <fullName evidence="1">Uncharacterized protein</fullName>
    </submittedName>
</protein>
<accession>A0ACC3DBK0</accession>